<name>A0A1H8CWN2_9FIRM</name>
<keyword evidence="5 7" id="KW-1133">Transmembrane helix</keyword>
<feature type="transmembrane region" description="Helical" evidence="7">
    <location>
        <begin position="35"/>
        <end position="61"/>
    </location>
</feature>
<keyword evidence="3" id="KW-1003">Cell membrane</keyword>
<dbReference type="InterPro" id="IPR000515">
    <property type="entry name" value="MetI-like"/>
</dbReference>
<dbReference type="PROSITE" id="PS50928">
    <property type="entry name" value="ABC_TM1"/>
    <property type="match status" value="1"/>
</dbReference>
<dbReference type="EMBL" id="FOCG01000002">
    <property type="protein sequence ID" value="SEM99416.1"/>
    <property type="molecule type" value="Genomic_DNA"/>
</dbReference>
<dbReference type="Pfam" id="PF00528">
    <property type="entry name" value="BPD_transp_1"/>
    <property type="match status" value="1"/>
</dbReference>
<accession>A0A1H8CWN2</accession>
<comment type="subcellular location">
    <subcellularLocation>
        <location evidence="1 7">Cell membrane</location>
        <topology evidence="1 7">Multi-pass membrane protein</topology>
    </subcellularLocation>
</comment>
<comment type="similarity">
    <text evidence="7">Belongs to the binding-protein-dependent transport system permease family.</text>
</comment>
<dbReference type="GO" id="GO:0005886">
    <property type="term" value="C:plasma membrane"/>
    <property type="evidence" value="ECO:0007669"/>
    <property type="project" value="UniProtKB-SubCell"/>
</dbReference>
<evidence type="ECO:0000313" key="9">
    <source>
        <dbReference type="EMBL" id="SEM99416.1"/>
    </source>
</evidence>
<feature type="transmembrane region" description="Helical" evidence="7">
    <location>
        <begin position="181"/>
        <end position="204"/>
    </location>
</feature>
<feature type="transmembrane region" description="Helical" evidence="7">
    <location>
        <begin position="231"/>
        <end position="252"/>
    </location>
</feature>
<evidence type="ECO:0000259" key="8">
    <source>
        <dbReference type="PROSITE" id="PS50928"/>
    </source>
</evidence>
<evidence type="ECO:0000256" key="4">
    <source>
        <dbReference type="ARBA" id="ARBA00022692"/>
    </source>
</evidence>
<dbReference type="Proteomes" id="UP000199158">
    <property type="component" value="Unassembled WGS sequence"/>
</dbReference>
<dbReference type="CDD" id="cd06261">
    <property type="entry name" value="TM_PBP2"/>
    <property type="match status" value="1"/>
</dbReference>
<protein>
    <submittedName>
        <fullName evidence="9">Multiple sugar transport system permease protein</fullName>
    </submittedName>
</protein>
<dbReference type="PANTHER" id="PTHR30193:SF37">
    <property type="entry name" value="INNER MEMBRANE ABC TRANSPORTER PERMEASE PROTEIN YCJO"/>
    <property type="match status" value="1"/>
</dbReference>
<feature type="transmembrane region" description="Helical" evidence="7">
    <location>
        <begin position="99"/>
        <end position="121"/>
    </location>
</feature>
<dbReference type="GO" id="GO:0055085">
    <property type="term" value="P:transmembrane transport"/>
    <property type="evidence" value="ECO:0007669"/>
    <property type="project" value="InterPro"/>
</dbReference>
<dbReference type="Gene3D" id="1.10.3720.10">
    <property type="entry name" value="MetI-like"/>
    <property type="match status" value="1"/>
</dbReference>
<evidence type="ECO:0000256" key="7">
    <source>
        <dbReference type="RuleBase" id="RU363032"/>
    </source>
</evidence>
<dbReference type="STRING" id="474960.SAMN05216180_2376"/>
<dbReference type="InterPro" id="IPR035906">
    <property type="entry name" value="MetI-like_sf"/>
</dbReference>
<feature type="transmembrane region" description="Helical" evidence="7">
    <location>
        <begin position="133"/>
        <end position="152"/>
    </location>
</feature>
<keyword evidence="9" id="KW-0762">Sugar transport</keyword>
<sequence>MISCLFLNIEEREGWHLKLNAALKMPKTQRKQERWMIFFSMSFLVVYIGIFNYFPILYSFIGSFFNWKPIKGVFKFAGFDNFIWMFKEPLFWKSMGNTLIFALVACFLYVFLGLIFATMIYSVPRFQGFFRTTYFLPVITSGVAVSLLWKYAFYNTNNGVFNVILEFFGLNPQMWLLDEKQVIGCIIAMTVWKEIGYAIIIFVAGLNEIPGELFEAATIDGANRIQSFKSIIVPMIKPTTLLVAVTGMINFLQVFNQVMLMTSTAGKSPGGPGTSSYTAMLLIYEKGFKDFNFGRASAIGYALVLVILIFTVIQFRLNKSEG</sequence>
<proteinExistence type="inferred from homology"/>
<keyword evidence="10" id="KW-1185">Reference proteome</keyword>
<evidence type="ECO:0000313" key="10">
    <source>
        <dbReference type="Proteomes" id="UP000199158"/>
    </source>
</evidence>
<evidence type="ECO:0000256" key="5">
    <source>
        <dbReference type="ARBA" id="ARBA00022989"/>
    </source>
</evidence>
<organism evidence="9 10">
    <name type="scientific">Hydrogenoanaerobacterium saccharovorans</name>
    <dbReference type="NCBI Taxonomy" id="474960"/>
    <lineage>
        <taxon>Bacteria</taxon>
        <taxon>Bacillati</taxon>
        <taxon>Bacillota</taxon>
        <taxon>Clostridia</taxon>
        <taxon>Eubacteriales</taxon>
        <taxon>Oscillospiraceae</taxon>
        <taxon>Hydrogenoanaerobacterium</taxon>
    </lineage>
</organism>
<keyword evidence="6 7" id="KW-0472">Membrane</keyword>
<evidence type="ECO:0000256" key="3">
    <source>
        <dbReference type="ARBA" id="ARBA00022475"/>
    </source>
</evidence>
<evidence type="ECO:0000256" key="6">
    <source>
        <dbReference type="ARBA" id="ARBA00023136"/>
    </source>
</evidence>
<feature type="domain" description="ABC transmembrane type-1" evidence="8">
    <location>
        <begin position="95"/>
        <end position="314"/>
    </location>
</feature>
<feature type="transmembrane region" description="Helical" evidence="7">
    <location>
        <begin position="298"/>
        <end position="317"/>
    </location>
</feature>
<keyword evidence="2 7" id="KW-0813">Transport</keyword>
<dbReference type="SUPFAM" id="SSF161098">
    <property type="entry name" value="MetI-like"/>
    <property type="match status" value="1"/>
</dbReference>
<evidence type="ECO:0000256" key="2">
    <source>
        <dbReference type="ARBA" id="ARBA00022448"/>
    </source>
</evidence>
<evidence type="ECO:0000256" key="1">
    <source>
        <dbReference type="ARBA" id="ARBA00004651"/>
    </source>
</evidence>
<reference evidence="9 10" key="1">
    <citation type="submission" date="2016-10" db="EMBL/GenBank/DDBJ databases">
        <authorList>
            <person name="de Groot N.N."/>
        </authorList>
    </citation>
    <scope>NUCLEOTIDE SEQUENCE [LARGE SCALE GENOMIC DNA]</scope>
    <source>
        <strain evidence="9 10">CGMCC 1.5070</strain>
    </source>
</reference>
<dbReference type="AlphaFoldDB" id="A0A1H8CWN2"/>
<dbReference type="InterPro" id="IPR051393">
    <property type="entry name" value="ABC_transporter_permease"/>
</dbReference>
<dbReference type="PANTHER" id="PTHR30193">
    <property type="entry name" value="ABC TRANSPORTER PERMEASE PROTEIN"/>
    <property type="match status" value="1"/>
</dbReference>
<gene>
    <name evidence="9" type="ORF">SAMN05216180_2376</name>
</gene>
<keyword evidence="4 7" id="KW-0812">Transmembrane</keyword>